<dbReference type="GO" id="GO:0005886">
    <property type="term" value="C:plasma membrane"/>
    <property type="evidence" value="ECO:0007669"/>
    <property type="project" value="TreeGrafter"/>
</dbReference>
<evidence type="ECO:0000256" key="4">
    <source>
        <dbReference type="ARBA" id="ARBA00023136"/>
    </source>
</evidence>
<evidence type="ECO:0000313" key="7">
    <source>
        <dbReference type="Proteomes" id="UP000799324"/>
    </source>
</evidence>
<proteinExistence type="predicted"/>
<dbReference type="AlphaFoldDB" id="A0A6A6SK35"/>
<reference evidence="6" key="1">
    <citation type="journal article" date="2020" name="Stud. Mycol.">
        <title>101 Dothideomycetes genomes: a test case for predicting lifestyles and emergence of pathogens.</title>
        <authorList>
            <person name="Haridas S."/>
            <person name="Albert R."/>
            <person name="Binder M."/>
            <person name="Bloem J."/>
            <person name="Labutti K."/>
            <person name="Salamov A."/>
            <person name="Andreopoulos B."/>
            <person name="Baker S."/>
            <person name="Barry K."/>
            <person name="Bills G."/>
            <person name="Bluhm B."/>
            <person name="Cannon C."/>
            <person name="Castanera R."/>
            <person name="Culley D."/>
            <person name="Daum C."/>
            <person name="Ezra D."/>
            <person name="Gonzalez J."/>
            <person name="Henrissat B."/>
            <person name="Kuo A."/>
            <person name="Liang C."/>
            <person name="Lipzen A."/>
            <person name="Lutzoni F."/>
            <person name="Magnuson J."/>
            <person name="Mondo S."/>
            <person name="Nolan M."/>
            <person name="Ohm R."/>
            <person name="Pangilinan J."/>
            <person name="Park H.-J."/>
            <person name="Ramirez L."/>
            <person name="Alfaro M."/>
            <person name="Sun H."/>
            <person name="Tritt A."/>
            <person name="Yoshinaga Y."/>
            <person name="Zwiers L.-H."/>
            <person name="Turgeon B."/>
            <person name="Goodwin S."/>
            <person name="Spatafora J."/>
            <person name="Crous P."/>
            <person name="Grigoriev I."/>
        </authorList>
    </citation>
    <scope>NUCLEOTIDE SEQUENCE</scope>
    <source>
        <strain evidence="6">CBS 122681</strain>
    </source>
</reference>
<feature type="transmembrane region" description="Helical" evidence="5">
    <location>
        <begin position="59"/>
        <end position="78"/>
    </location>
</feature>
<evidence type="ECO:0000256" key="2">
    <source>
        <dbReference type="ARBA" id="ARBA00022692"/>
    </source>
</evidence>
<dbReference type="Proteomes" id="UP000799324">
    <property type="component" value="Unassembled WGS sequence"/>
</dbReference>
<keyword evidence="7" id="KW-1185">Reference proteome</keyword>
<evidence type="ECO:0000313" key="6">
    <source>
        <dbReference type="EMBL" id="KAF2647772.1"/>
    </source>
</evidence>
<keyword evidence="3 5" id="KW-1133">Transmembrane helix</keyword>
<dbReference type="Pfam" id="PF04479">
    <property type="entry name" value="RTA1"/>
    <property type="match status" value="1"/>
</dbReference>
<organism evidence="6 7">
    <name type="scientific">Lophiostoma macrostomum CBS 122681</name>
    <dbReference type="NCBI Taxonomy" id="1314788"/>
    <lineage>
        <taxon>Eukaryota</taxon>
        <taxon>Fungi</taxon>
        <taxon>Dikarya</taxon>
        <taxon>Ascomycota</taxon>
        <taxon>Pezizomycotina</taxon>
        <taxon>Dothideomycetes</taxon>
        <taxon>Pleosporomycetidae</taxon>
        <taxon>Pleosporales</taxon>
        <taxon>Lophiostomataceae</taxon>
        <taxon>Lophiostoma</taxon>
    </lineage>
</organism>
<dbReference type="PANTHER" id="PTHR31465">
    <property type="entry name" value="PROTEIN RTA1-RELATED"/>
    <property type="match status" value="1"/>
</dbReference>
<keyword evidence="4 5" id="KW-0472">Membrane</keyword>
<dbReference type="InterPro" id="IPR007568">
    <property type="entry name" value="RTA1"/>
</dbReference>
<comment type="subcellular location">
    <subcellularLocation>
        <location evidence="1">Membrane</location>
        <topology evidence="1">Multi-pass membrane protein</topology>
    </subcellularLocation>
</comment>
<dbReference type="EMBL" id="MU004584">
    <property type="protein sequence ID" value="KAF2647772.1"/>
    <property type="molecule type" value="Genomic_DNA"/>
</dbReference>
<feature type="transmembrane region" description="Helical" evidence="5">
    <location>
        <begin position="215"/>
        <end position="235"/>
    </location>
</feature>
<dbReference type="PANTHER" id="PTHR31465:SF9">
    <property type="entry name" value="SPHINGOID LONG-CHAIN BASE TRANSPORTER RSB1"/>
    <property type="match status" value="1"/>
</dbReference>
<evidence type="ECO:0000256" key="3">
    <source>
        <dbReference type="ARBA" id="ARBA00022989"/>
    </source>
</evidence>
<feature type="transmembrane region" description="Helical" evidence="5">
    <location>
        <begin position="90"/>
        <end position="112"/>
    </location>
</feature>
<feature type="transmembrane region" description="Helical" evidence="5">
    <location>
        <begin position="168"/>
        <end position="194"/>
    </location>
</feature>
<evidence type="ECO:0000256" key="1">
    <source>
        <dbReference type="ARBA" id="ARBA00004141"/>
    </source>
</evidence>
<sequence length="318" mass="34760">MSTCPLRTTVGCTVQTCPLSCAQIEYLPTFAGNAVYAAAFGLLLIAQLALGIKYKTWGFMVGMVCGLILELAGYAGRIMLHNDPFDFNNFIIYLVPLTIGPAFLTGALYLCLSRIVIVYGQQISRFSPRTYAITFMTSDFISLVLQGAGGGLAATANTKSSSDLGRGLMVAGVVFQVVSLLVFMGLWLEFLLRLRGTSESARDIRFAELRIPKKFTWFQYALGAAVILIFIRSVYRVAELQQGFNGPIANNEATFMVLEGPMIFLAVLAMTVLHPGIAFGGKWSSATWSVKQSRKTAFATSNSSLEEINLQQRYNSLK</sequence>
<evidence type="ECO:0000256" key="5">
    <source>
        <dbReference type="SAM" id="Phobius"/>
    </source>
</evidence>
<accession>A0A6A6SK35</accession>
<dbReference type="GO" id="GO:0000324">
    <property type="term" value="C:fungal-type vacuole"/>
    <property type="evidence" value="ECO:0007669"/>
    <property type="project" value="TreeGrafter"/>
</dbReference>
<dbReference type="OrthoDB" id="4521223at2759"/>
<feature type="transmembrane region" description="Helical" evidence="5">
    <location>
        <begin position="133"/>
        <end position="156"/>
    </location>
</feature>
<keyword evidence="2 5" id="KW-0812">Transmembrane</keyword>
<feature type="transmembrane region" description="Helical" evidence="5">
    <location>
        <begin position="34"/>
        <end position="52"/>
    </location>
</feature>
<name>A0A6A6SK35_9PLEO</name>
<protein>
    <submittedName>
        <fullName evidence="6">RTA1-domain-containing protein</fullName>
    </submittedName>
</protein>
<gene>
    <name evidence="6" type="ORF">K491DRAFT_279069</name>
</gene>